<sequence length="266" mass="30162">MNANMPKPQVIVSMTSFPAAISYAARAIQSLLEGSVLPDKVVLYLTFSQFGESGVPRDLLELADRNPIFEVRNYDRDIRSYRKLIPALKDFPDAIIVTVDDDVAYHKNMLRDLLRLHEQVPQAVLAHRAKRMRPGLPYRKWTKYRWYSFVWKKIHVGFKNIQTGVGGVLYPPHSLKTEMLDVDLFTQIAPTTDDIWFWAAAVANGTPIVPVPFGHNKPKGLEKPRELSLKTTNFKSGTDRNAAALKAIVERFPEVGKRIGYDAKTN</sequence>
<protein>
    <submittedName>
        <fullName evidence="1">Glycosyltransferase</fullName>
    </submittedName>
</protein>
<reference evidence="1" key="1">
    <citation type="journal article" date="2021" name="PeerJ">
        <title>Extensive microbial diversity within the chicken gut microbiome revealed by metagenomics and culture.</title>
        <authorList>
            <person name="Gilroy R."/>
            <person name="Ravi A."/>
            <person name="Getino M."/>
            <person name="Pursley I."/>
            <person name="Horton D.L."/>
            <person name="Alikhan N.F."/>
            <person name="Baker D."/>
            <person name="Gharbi K."/>
            <person name="Hall N."/>
            <person name="Watson M."/>
            <person name="Adriaenssens E.M."/>
            <person name="Foster-Nyarko E."/>
            <person name="Jarju S."/>
            <person name="Secka A."/>
            <person name="Antonio M."/>
            <person name="Oren A."/>
            <person name="Chaudhuri R.R."/>
            <person name="La Ragione R."/>
            <person name="Hildebrand F."/>
            <person name="Pallen M.J."/>
        </authorList>
    </citation>
    <scope>NUCLEOTIDE SEQUENCE</scope>
    <source>
        <strain evidence="1">CHK118-2852</strain>
    </source>
</reference>
<dbReference type="Proteomes" id="UP000824108">
    <property type="component" value="Unassembled WGS sequence"/>
</dbReference>
<evidence type="ECO:0000313" key="2">
    <source>
        <dbReference type="Proteomes" id="UP000824108"/>
    </source>
</evidence>
<dbReference type="EMBL" id="DXAV01000005">
    <property type="protein sequence ID" value="HIZ90538.1"/>
    <property type="molecule type" value="Genomic_DNA"/>
</dbReference>
<dbReference type="InterPro" id="IPR029044">
    <property type="entry name" value="Nucleotide-diphossugar_trans"/>
</dbReference>
<dbReference type="AlphaFoldDB" id="A0A9D2GV12"/>
<gene>
    <name evidence="1" type="ORF">H9807_00225</name>
</gene>
<organism evidence="1 2">
    <name type="scientific">Candidatus Bacteroides merdavium</name>
    <dbReference type="NCBI Taxonomy" id="2838472"/>
    <lineage>
        <taxon>Bacteria</taxon>
        <taxon>Pseudomonadati</taxon>
        <taxon>Bacteroidota</taxon>
        <taxon>Bacteroidia</taxon>
        <taxon>Bacteroidales</taxon>
        <taxon>Bacteroidaceae</taxon>
        <taxon>Bacteroides</taxon>
    </lineage>
</organism>
<comment type="caution">
    <text evidence="1">The sequence shown here is derived from an EMBL/GenBank/DDBJ whole genome shotgun (WGS) entry which is preliminary data.</text>
</comment>
<accession>A0A9D2GV12</accession>
<evidence type="ECO:0000313" key="1">
    <source>
        <dbReference type="EMBL" id="HIZ90538.1"/>
    </source>
</evidence>
<name>A0A9D2GV12_9BACE</name>
<proteinExistence type="predicted"/>
<dbReference type="SUPFAM" id="SSF53448">
    <property type="entry name" value="Nucleotide-diphospho-sugar transferases"/>
    <property type="match status" value="1"/>
</dbReference>
<reference evidence="1" key="2">
    <citation type="submission" date="2021-04" db="EMBL/GenBank/DDBJ databases">
        <authorList>
            <person name="Gilroy R."/>
        </authorList>
    </citation>
    <scope>NUCLEOTIDE SEQUENCE</scope>
    <source>
        <strain evidence="1">CHK118-2852</strain>
    </source>
</reference>